<proteinExistence type="predicted"/>
<feature type="non-terminal residue" evidence="2">
    <location>
        <position position="79"/>
    </location>
</feature>
<keyword evidence="1" id="KW-0812">Transmembrane</keyword>
<evidence type="ECO:0000313" key="3">
    <source>
        <dbReference type="Proteomes" id="UP000663844"/>
    </source>
</evidence>
<feature type="transmembrane region" description="Helical" evidence="1">
    <location>
        <begin position="33"/>
        <end position="55"/>
    </location>
</feature>
<accession>A0A820MYE4</accession>
<gene>
    <name evidence="2" type="ORF">OXD698_LOCUS50411</name>
</gene>
<comment type="caution">
    <text evidence="2">The sequence shown here is derived from an EMBL/GenBank/DDBJ whole genome shotgun (WGS) entry which is preliminary data.</text>
</comment>
<keyword evidence="1" id="KW-1133">Transmembrane helix</keyword>
<dbReference type="Proteomes" id="UP000663844">
    <property type="component" value="Unassembled WGS sequence"/>
</dbReference>
<evidence type="ECO:0000256" key="1">
    <source>
        <dbReference type="SAM" id="Phobius"/>
    </source>
</evidence>
<dbReference type="EMBL" id="CAJOAZ010024129">
    <property type="protein sequence ID" value="CAF4381906.1"/>
    <property type="molecule type" value="Genomic_DNA"/>
</dbReference>
<organism evidence="2 3">
    <name type="scientific">Adineta steineri</name>
    <dbReference type="NCBI Taxonomy" id="433720"/>
    <lineage>
        <taxon>Eukaryota</taxon>
        <taxon>Metazoa</taxon>
        <taxon>Spiralia</taxon>
        <taxon>Gnathifera</taxon>
        <taxon>Rotifera</taxon>
        <taxon>Eurotatoria</taxon>
        <taxon>Bdelloidea</taxon>
        <taxon>Adinetida</taxon>
        <taxon>Adinetidae</taxon>
        <taxon>Adineta</taxon>
    </lineage>
</organism>
<protein>
    <submittedName>
        <fullName evidence="2">Uncharacterized protein</fullName>
    </submittedName>
</protein>
<sequence length="79" mass="9234">MLLGLGIIICGLGCLMILERLFPDQPLAYVPGWWKRVLLINSYQLIVVVVGTYTWERWLPDAHLFHLRDFVSPFLLFFV</sequence>
<keyword evidence="1" id="KW-0472">Membrane</keyword>
<dbReference type="AlphaFoldDB" id="A0A820MYE4"/>
<evidence type="ECO:0000313" key="2">
    <source>
        <dbReference type="EMBL" id="CAF4381906.1"/>
    </source>
</evidence>
<reference evidence="2" key="1">
    <citation type="submission" date="2021-02" db="EMBL/GenBank/DDBJ databases">
        <authorList>
            <person name="Nowell W R."/>
        </authorList>
    </citation>
    <scope>NUCLEOTIDE SEQUENCE</scope>
</reference>
<name>A0A820MYE4_9BILA</name>